<reference evidence="3 4" key="1">
    <citation type="submission" date="2016-09" db="EMBL/GenBank/DDBJ databases">
        <title>Desulfuribacillus arsenicus sp. nov., an obligately anaerobic, dissimilatory arsenic- and antimonate-reducing bacterium isolated from anoxic sediments.</title>
        <authorList>
            <person name="Abin C.A."/>
            <person name="Hollibaugh J.T."/>
        </authorList>
    </citation>
    <scope>NUCLEOTIDE SEQUENCE [LARGE SCALE GENOMIC DNA]</scope>
    <source>
        <strain evidence="3 4">MLFW-2</strain>
    </source>
</reference>
<dbReference type="Pfam" id="PF14398">
    <property type="entry name" value="ATPgrasp_YheCD"/>
    <property type="match status" value="1"/>
</dbReference>
<dbReference type="PANTHER" id="PTHR21621">
    <property type="entry name" value="RIBOSOMAL PROTEIN S6 MODIFICATION PROTEIN"/>
    <property type="match status" value="1"/>
</dbReference>
<evidence type="ECO:0000313" key="3">
    <source>
        <dbReference type="EMBL" id="OEH84791.1"/>
    </source>
</evidence>
<evidence type="ECO:0000313" key="4">
    <source>
        <dbReference type="Proteomes" id="UP000095255"/>
    </source>
</evidence>
<keyword evidence="4" id="KW-1185">Reference proteome</keyword>
<name>A0A1E5L3X0_9FIRM</name>
<comment type="caution">
    <text evidence="3">The sequence shown here is derived from an EMBL/GenBank/DDBJ whole genome shotgun (WGS) entry which is preliminary data.</text>
</comment>
<organism evidence="3 4">
    <name type="scientific">Desulfuribacillus stibiiarsenatis</name>
    <dbReference type="NCBI Taxonomy" id="1390249"/>
    <lineage>
        <taxon>Bacteria</taxon>
        <taxon>Bacillati</taxon>
        <taxon>Bacillota</taxon>
        <taxon>Desulfuribacillia</taxon>
        <taxon>Desulfuribacillales</taxon>
        <taxon>Desulfuribacillaceae</taxon>
        <taxon>Desulfuribacillus</taxon>
    </lineage>
</organism>
<dbReference type="Gene3D" id="3.30.470.20">
    <property type="entry name" value="ATP-grasp fold, B domain"/>
    <property type="match status" value="1"/>
</dbReference>
<accession>A0A1E5L3X0</accession>
<sequence length="456" mass="52383">MNIYKIPISVMEDKELCIILPTTWQQLVSDQDKQIIEVSFGMIDLQVPIRFHVGNQLILSKLLAQAIGFPYSTTILHVLINKKVIRIGPLFGIYAKEEHTGNFGQQNKLLIDFMRRCAKNGLAGMVFSPGNIDFKEKKAYAAYYCFEKDTWNYVRMPLPDIIMDRGIYGNSNQWRVAHQDRIKLRQIKQITHFNAGFADKYVTHKILLDNAIINQYLPETYLLKSQSTLLEMLDRHKEVYIKPVNGTMGQGIIKVTSKNNTYLVQTNTNRYTFQGLKKFKAFISRSILTSISQNQLLIQQGIDLTKSNQRIIDFRVLLQKRPNLRWGVTAIVARIGQQQTITSNISKGANVKNGELVLKEIAKKTKQDPEHLIQHIKDVALLTAFTLETKNGDYGELGIDIGVDRNGKPWIIEVNPRPGRKALKMLDVALRDKSIENPVIYSLELWLHRIRRDYSE</sequence>
<dbReference type="InterPro" id="IPR013815">
    <property type="entry name" value="ATP_grasp_subdomain_1"/>
</dbReference>
<dbReference type="GO" id="GO:0016879">
    <property type="term" value="F:ligase activity, forming carbon-nitrogen bonds"/>
    <property type="evidence" value="ECO:0007669"/>
    <property type="project" value="TreeGrafter"/>
</dbReference>
<dbReference type="RefSeq" id="WP_069702890.1">
    <property type="nucleotide sequence ID" value="NZ_MJAT01000036.1"/>
</dbReference>
<dbReference type="Gene3D" id="3.30.1490.20">
    <property type="entry name" value="ATP-grasp fold, A domain"/>
    <property type="match status" value="1"/>
</dbReference>
<keyword evidence="1" id="KW-0067">ATP-binding</keyword>
<evidence type="ECO:0000259" key="2">
    <source>
        <dbReference type="PROSITE" id="PS50975"/>
    </source>
</evidence>
<dbReference type="Proteomes" id="UP000095255">
    <property type="component" value="Unassembled WGS sequence"/>
</dbReference>
<dbReference type="GO" id="GO:0005737">
    <property type="term" value="C:cytoplasm"/>
    <property type="evidence" value="ECO:0007669"/>
    <property type="project" value="TreeGrafter"/>
</dbReference>
<dbReference type="InterPro" id="IPR026838">
    <property type="entry name" value="YheC/D"/>
</dbReference>
<feature type="domain" description="ATP-grasp" evidence="2">
    <location>
        <begin position="205"/>
        <end position="444"/>
    </location>
</feature>
<dbReference type="GO" id="GO:0005524">
    <property type="term" value="F:ATP binding"/>
    <property type="evidence" value="ECO:0007669"/>
    <property type="project" value="UniProtKB-UniRule"/>
</dbReference>
<dbReference type="STRING" id="1390249.BHU72_08125"/>
<dbReference type="EMBL" id="MJAT01000036">
    <property type="protein sequence ID" value="OEH84791.1"/>
    <property type="molecule type" value="Genomic_DNA"/>
</dbReference>
<protein>
    <recommendedName>
        <fullName evidence="2">ATP-grasp domain-containing protein</fullName>
    </recommendedName>
</protein>
<dbReference type="AlphaFoldDB" id="A0A1E5L3X0"/>
<dbReference type="PANTHER" id="PTHR21621:SF0">
    <property type="entry name" value="BETA-CITRYLGLUTAMATE SYNTHASE B-RELATED"/>
    <property type="match status" value="1"/>
</dbReference>
<proteinExistence type="predicted"/>
<dbReference type="PROSITE" id="PS50975">
    <property type="entry name" value="ATP_GRASP"/>
    <property type="match status" value="1"/>
</dbReference>
<evidence type="ECO:0000256" key="1">
    <source>
        <dbReference type="PROSITE-ProRule" id="PRU00409"/>
    </source>
</evidence>
<dbReference type="InterPro" id="IPR011761">
    <property type="entry name" value="ATP-grasp"/>
</dbReference>
<dbReference type="OrthoDB" id="7869153at2"/>
<dbReference type="GO" id="GO:0046872">
    <property type="term" value="F:metal ion binding"/>
    <property type="evidence" value="ECO:0007669"/>
    <property type="project" value="InterPro"/>
</dbReference>
<keyword evidence="1" id="KW-0547">Nucleotide-binding</keyword>
<dbReference type="SUPFAM" id="SSF56059">
    <property type="entry name" value="Glutathione synthetase ATP-binding domain-like"/>
    <property type="match status" value="1"/>
</dbReference>
<gene>
    <name evidence="3" type="ORF">BHU72_08125</name>
</gene>